<keyword evidence="2" id="KW-1185">Reference proteome</keyword>
<dbReference type="OrthoDB" id="10399591at2759"/>
<dbReference type="EMBL" id="JXTC01000255">
    <property type="protein sequence ID" value="PON75633.1"/>
    <property type="molecule type" value="Genomic_DNA"/>
</dbReference>
<evidence type="ECO:0000313" key="2">
    <source>
        <dbReference type="Proteomes" id="UP000237000"/>
    </source>
</evidence>
<sequence>MEELWNNNDRGFYNLLEMDEGLSDDDLYDHLGDAQTNAIINEFLSIVERSQTSPTDLLTNLSPPLDYVAHHYQLTNVLHSHHHPSTFLSMSSIREWYLSAKSINPKGVQLRQTALIFQITPILRANAMKTYMLYYLI</sequence>
<proteinExistence type="predicted"/>
<protein>
    <submittedName>
        <fullName evidence="1">Uncharacterized protein</fullName>
    </submittedName>
</protein>
<dbReference type="AlphaFoldDB" id="A0A2P5DQQ7"/>
<evidence type="ECO:0000313" key="1">
    <source>
        <dbReference type="EMBL" id="PON75633.1"/>
    </source>
</evidence>
<gene>
    <name evidence="1" type="ORF">TorRG33x02_244820</name>
</gene>
<name>A0A2P5DQQ7_TREOI</name>
<dbReference type="InParanoid" id="A0A2P5DQQ7"/>
<accession>A0A2P5DQQ7</accession>
<organism evidence="1 2">
    <name type="scientific">Trema orientale</name>
    <name type="common">Charcoal tree</name>
    <name type="synonym">Celtis orientalis</name>
    <dbReference type="NCBI Taxonomy" id="63057"/>
    <lineage>
        <taxon>Eukaryota</taxon>
        <taxon>Viridiplantae</taxon>
        <taxon>Streptophyta</taxon>
        <taxon>Embryophyta</taxon>
        <taxon>Tracheophyta</taxon>
        <taxon>Spermatophyta</taxon>
        <taxon>Magnoliopsida</taxon>
        <taxon>eudicotyledons</taxon>
        <taxon>Gunneridae</taxon>
        <taxon>Pentapetalae</taxon>
        <taxon>rosids</taxon>
        <taxon>fabids</taxon>
        <taxon>Rosales</taxon>
        <taxon>Cannabaceae</taxon>
        <taxon>Trema</taxon>
    </lineage>
</organism>
<reference evidence="2" key="1">
    <citation type="submission" date="2016-06" db="EMBL/GenBank/DDBJ databases">
        <title>Parallel loss of symbiosis genes in relatives of nitrogen-fixing non-legume Parasponia.</title>
        <authorList>
            <person name="Van Velzen R."/>
            <person name="Holmer R."/>
            <person name="Bu F."/>
            <person name="Rutten L."/>
            <person name="Van Zeijl A."/>
            <person name="Liu W."/>
            <person name="Santuari L."/>
            <person name="Cao Q."/>
            <person name="Sharma T."/>
            <person name="Shen D."/>
            <person name="Roswanjaya Y."/>
            <person name="Wardhani T."/>
            <person name="Kalhor M.S."/>
            <person name="Jansen J."/>
            <person name="Van den Hoogen J."/>
            <person name="Gungor B."/>
            <person name="Hartog M."/>
            <person name="Hontelez J."/>
            <person name="Verver J."/>
            <person name="Yang W.-C."/>
            <person name="Schijlen E."/>
            <person name="Repin R."/>
            <person name="Schilthuizen M."/>
            <person name="Schranz E."/>
            <person name="Heidstra R."/>
            <person name="Miyata K."/>
            <person name="Fedorova E."/>
            <person name="Kohlen W."/>
            <person name="Bisseling T."/>
            <person name="Smit S."/>
            <person name="Geurts R."/>
        </authorList>
    </citation>
    <scope>NUCLEOTIDE SEQUENCE [LARGE SCALE GENOMIC DNA]</scope>
    <source>
        <strain evidence="2">cv. RG33-2</strain>
    </source>
</reference>
<comment type="caution">
    <text evidence="1">The sequence shown here is derived from an EMBL/GenBank/DDBJ whole genome shotgun (WGS) entry which is preliminary data.</text>
</comment>
<dbReference type="Proteomes" id="UP000237000">
    <property type="component" value="Unassembled WGS sequence"/>
</dbReference>